<dbReference type="GO" id="GO:0046872">
    <property type="term" value="F:metal ion binding"/>
    <property type="evidence" value="ECO:0007669"/>
    <property type="project" value="InterPro"/>
</dbReference>
<evidence type="ECO:0000259" key="1">
    <source>
        <dbReference type="PROSITE" id="PS50846"/>
    </source>
</evidence>
<feature type="domain" description="HMA" evidence="1">
    <location>
        <begin position="4"/>
        <end position="67"/>
    </location>
</feature>
<reference evidence="2 3" key="1">
    <citation type="journal article" date="2015" name="Genome Announc.">
        <title>Expanding the biotechnology potential of lactobacilli through comparative genomics of 213 strains and associated genera.</title>
        <authorList>
            <person name="Sun Z."/>
            <person name="Harris H.M."/>
            <person name="McCann A."/>
            <person name="Guo C."/>
            <person name="Argimon S."/>
            <person name="Zhang W."/>
            <person name="Yang X."/>
            <person name="Jeffery I.B."/>
            <person name="Cooney J.C."/>
            <person name="Kagawa T.F."/>
            <person name="Liu W."/>
            <person name="Song Y."/>
            <person name="Salvetti E."/>
            <person name="Wrobel A."/>
            <person name="Rasinkangas P."/>
            <person name="Parkhill J."/>
            <person name="Rea M.C."/>
            <person name="O'Sullivan O."/>
            <person name="Ritari J."/>
            <person name="Douillard F.P."/>
            <person name="Paul Ross R."/>
            <person name="Yang R."/>
            <person name="Briner A.E."/>
            <person name="Felis G.E."/>
            <person name="de Vos W.M."/>
            <person name="Barrangou R."/>
            <person name="Klaenhammer T.R."/>
            <person name="Caufield P.W."/>
            <person name="Cui Y."/>
            <person name="Zhang H."/>
            <person name="O'Toole P.W."/>
        </authorList>
    </citation>
    <scope>NUCLEOTIDE SEQUENCE [LARGE SCALE GENOMIC DNA]</scope>
    <source>
        <strain evidence="2 3">DSM 20253</strain>
    </source>
</reference>
<dbReference type="AlphaFoldDB" id="A0A0R2DIN7"/>
<name>A0A0R2DIN7_9LACO</name>
<dbReference type="EMBL" id="AYYI01000006">
    <property type="protein sequence ID" value="KRM99811.1"/>
    <property type="molecule type" value="Genomic_DNA"/>
</dbReference>
<dbReference type="CDD" id="cd00371">
    <property type="entry name" value="HMA"/>
    <property type="match status" value="1"/>
</dbReference>
<dbReference type="Pfam" id="PF00403">
    <property type="entry name" value="HMA"/>
    <property type="match status" value="1"/>
</dbReference>
<sequence length="72" mass="7622">MLLMAQLIKIKGMKCDGCVKSVTAAFENLPDVKTVKVNLEAGEALITGQAEEAALKASLAETPYEITAIQQA</sequence>
<dbReference type="PATRIC" id="fig|1423796.3.peg.1922"/>
<proteinExistence type="predicted"/>
<keyword evidence="3" id="KW-1185">Reference proteome</keyword>
<gene>
    <name evidence="2" type="ORF">FC24_GL001894</name>
</gene>
<comment type="caution">
    <text evidence="2">The sequence shown here is derived from an EMBL/GenBank/DDBJ whole genome shotgun (WGS) entry which is preliminary data.</text>
</comment>
<dbReference type="PROSITE" id="PS50846">
    <property type="entry name" value="HMA_2"/>
    <property type="match status" value="1"/>
</dbReference>
<evidence type="ECO:0000313" key="2">
    <source>
        <dbReference type="EMBL" id="KRM99811.1"/>
    </source>
</evidence>
<dbReference type="InterPro" id="IPR006121">
    <property type="entry name" value="HMA_dom"/>
</dbReference>
<dbReference type="STRING" id="1423796.FC24_GL001894"/>
<dbReference type="InterPro" id="IPR036163">
    <property type="entry name" value="HMA_dom_sf"/>
</dbReference>
<dbReference type="Gene3D" id="3.30.70.100">
    <property type="match status" value="1"/>
</dbReference>
<accession>A0A0R2DIN7</accession>
<organism evidence="2 3">
    <name type="scientific">Loigolactobacillus rennini DSM 20253</name>
    <dbReference type="NCBI Taxonomy" id="1423796"/>
    <lineage>
        <taxon>Bacteria</taxon>
        <taxon>Bacillati</taxon>
        <taxon>Bacillota</taxon>
        <taxon>Bacilli</taxon>
        <taxon>Lactobacillales</taxon>
        <taxon>Lactobacillaceae</taxon>
        <taxon>Loigolactobacillus</taxon>
    </lineage>
</organism>
<evidence type="ECO:0000313" key="3">
    <source>
        <dbReference type="Proteomes" id="UP000051638"/>
    </source>
</evidence>
<dbReference type="Proteomes" id="UP000051638">
    <property type="component" value="Unassembled WGS sequence"/>
</dbReference>
<dbReference type="SUPFAM" id="SSF55008">
    <property type="entry name" value="HMA, heavy metal-associated domain"/>
    <property type="match status" value="1"/>
</dbReference>
<protein>
    <recommendedName>
        <fullName evidence="1">HMA domain-containing protein</fullName>
    </recommendedName>
</protein>